<dbReference type="STRING" id="589385.SAMN05421504_109307"/>
<sequence length="170" mass="18901">MSWNDFYQRRDVLDAVIRQARRSPALPFDEIPGAAELFGTRQNLLLALQYRWNQLLSGYLRAELADPDEAPDTDQVDAVARAWRKAVTEHATLHAVLEANLDAHPMLQAAHDAERKMLVVTAGLADPGEPPAEIRRVGSAFGALLRNGPVRRERRRGPVGHLLRMLAPSA</sequence>
<dbReference type="EMBL" id="FNON01000009">
    <property type="protein sequence ID" value="SDZ12357.1"/>
    <property type="molecule type" value="Genomic_DNA"/>
</dbReference>
<reference evidence="1 2" key="1">
    <citation type="submission" date="2016-10" db="EMBL/GenBank/DDBJ databases">
        <authorList>
            <person name="de Groot N.N."/>
        </authorList>
    </citation>
    <scope>NUCLEOTIDE SEQUENCE [LARGE SCALE GENOMIC DNA]</scope>
    <source>
        <strain evidence="1 2">CPCC 202699</strain>
    </source>
</reference>
<evidence type="ECO:0000313" key="1">
    <source>
        <dbReference type="EMBL" id="SDZ12357.1"/>
    </source>
</evidence>
<accession>A0A1H3QG68</accession>
<evidence type="ECO:0000313" key="2">
    <source>
        <dbReference type="Proteomes" id="UP000199515"/>
    </source>
</evidence>
<gene>
    <name evidence="1" type="ORF">SAMN05421504_109307</name>
</gene>
<dbReference type="OrthoDB" id="3773711at2"/>
<keyword evidence="2" id="KW-1185">Reference proteome</keyword>
<dbReference type="AlphaFoldDB" id="A0A1H3QG68"/>
<dbReference type="RefSeq" id="WP_091296717.1">
    <property type="nucleotide sequence ID" value="NZ_FNON01000009.1"/>
</dbReference>
<name>A0A1H3QG68_9PSEU</name>
<protein>
    <submittedName>
        <fullName evidence="1">Uncharacterized protein</fullName>
    </submittedName>
</protein>
<dbReference type="Proteomes" id="UP000199515">
    <property type="component" value="Unassembled WGS sequence"/>
</dbReference>
<dbReference type="Gene3D" id="1.10.357.10">
    <property type="entry name" value="Tetracycline Repressor, domain 2"/>
    <property type="match status" value="1"/>
</dbReference>
<organism evidence="1 2">
    <name type="scientific">Amycolatopsis xylanica</name>
    <dbReference type="NCBI Taxonomy" id="589385"/>
    <lineage>
        <taxon>Bacteria</taxon>
        <taxon>Bacillati</taxon>
        <taxon>Actinomycetota</taxon>
        <taxon>Actinomycetes</taxon>
        <taxon>Pseudonocardiales</taxon>
        <taxon>Pseudonocardiaceae</taxon>
        <taxon>Amycolatopsis</taxon>
    </lineage>
</organism>
<proteinExistence type="predicted"/>